<dbReference type="Pfam" id="PF19086">
    <property type="entry name" value="Terpene_syn_C_2"/>
    <property type="match status" value="1"/>
</dbReference>
<evidence type="ECO:0000256" key="4">
    <source>
        <dbReference type="RuleBase" id="RU366034"/>
    </source>
</evidence>
<dbReference type="InterPro" id="IPR008949">
    <property type="entry name" value="Isoprenoid_synthase_dom_sf"/>
</dbReference>
<dbReference type="PANTHER" id="PTHR35201">
    <property type="entry name" value="TERPENE SYNTHASE"/>
    <property type="match status" value="1"/>
</dbReference>
<dbReference type="Gene3D" id="1.10.600.10">
    <property type="entry name" value="Farnesyl Diphosphate Synthase"/>
    <property type="match status" value="1"/>
</dbReference>
<comment type="cofactor">
    <cofactor evidence="1 4">
        <name>Mg(2+)</name>
        <dbReference type="ChEBI" id="CHEBI:18420"/>
    </cofactor>
</comment>
<evidence type="ECO:0000256" key="3">
    <source>
        <dbReference type="ARBA" id="ARBA00022842"/>
    </source>
</evidence>
<dbReference type="InterPro" id="IPR034686">
    <property type="entry name" value="Terpene_cyclase-like_2"/>
</dbReference>
<reference evidence="5 6" key="1">
    <citation type="submission" date="2016-03" db="EMBL/GenBank/DDBJ databases">
        <authorList>
            <person name="Ploux O."/>
        </authorList>
    </citation>
    <scope>NUCLEOTIDE SEQUENCE [LARGE SCALE GENOMIC DNA]</scope>
    <source>
        <strain evidence="5 6">UAMH 11012</strain>
    </source>
</reference>
<accession>A0A1L7WMZ8</accession>
<dbReference type="SFLD" id="SFLDS00005">
    <property type="entry name" value="Isoprenoid_Synthase_Type_I"/>
    <property type="match status" value="1"/>
</dbReference>
<dbReference type="GO" id="GO:0010333">
    <property type="term" value="F:terpene synthase activity"/>
    <property type="evidence" value="ECO:0007669"/>
    <property type="project" value="InterPro"/>
</dbReference>
<sequence length="331" mass="38530">MVTVMIPDMFSSFLSVPPRVNPLYAEVKRESETWISEKLSMDPKMCRKIQKLDFAWFCSIAAPDAAKEDLRTLCDWGNWVFPFDDMFDNGHLRADIEMGRQFLDSLLSSMREGHAGNRQKSVLVEIHDTVWHRVVKKSPQYVQRRFADAMEQYCEGIMEHVSDYFEDNIPSLEQYMDVRRRGVGVAPVLTLIECTDEIKIPDKVYNNKHFQELRRVGIDVVLIQNDVLSYAKEQAEGVPHNLITVLRAKGVLTQRAFDMAAEMLKQCHRDWFLAQAELPHFGEAVDREVQNYIFAIQQVMVASLNWHYKSDRYFGKQKDTVRKTRMIAVLE</sequence>
<comment type="similarity">
    <text evidence="2 4">Belongs to the terpene synthase family.</text>
</comment>
<dbReference type="AlphaFoldDB" id="A0A1L7WMZ8"/>
<keyword evidence="4" id="KW-0479">Metal-binding</keyword>
<dbReference type="EMBL" id="FJOG01000004">
    <property type="protein sequence ID" value="CZR54145.1"/>
    <property type="molecule type" value="Genomic_DNA"/>
</dbReference>
<proteinExistence type="inferred from homology"/>
<dbReference type="GO" id="GO:0008299">
    <property type="term" value="P:isoprenoid biosynthetic process"/>
    <property type="evidence" value="ECO:0007669"/>
    <property type="project" value="UniProtKB-ARBA"/>
</dbReference>
<organism evidence="5 6">
    <name type="scientific">Phialocephala subalpina</name>
    <dbReference type="NCBI Taxonomy" id="576137"/>
    <lineage>
        <taxon>Eukaryota</taxon>
        <taxon>Fungi</taxon>
        <taxon>Dikarya</taxon>
        <taxon>Ascomycota</taxon>
        <taxon>Pezizomycotina</taxon>
        <taxon>Leotiomycetes</taxon>
        <taxon>Helotiales</taxon>
        <taxon>Mollisiaceae</taxon>
        <taxon>Phialocephala</taxon>
        <taxon>Phialocephala fortinii species complex</taxon>
    </lineage>
</organism>
<dbReference type="Proteomes" id="UP000184330">
    <property type="component" value="Unassembled WGS sequence"/>
</dbReference>
<name>A0A1L7WMZ8_9HELO</name>
<dbReference type="EC" id="4.2.3.-" evidence="4"/>
<keyword evidence="4" id="KW-0456">Lyase</keyword>
<protein>
    <recommendedName>
        <fullName evidence="4">Terpene synthase</fullName>
        <ecNumber evidence="4">4.2.3.-</ecNumber>
    </recommendedName>
</protein>
<evidence type="ECO:0000313" key="6">
    <source>
        <dbReference type="Proteomes" id="UP000184330"/>
    </source>
</evidence>
<gene>
    <name evidence="5" type="ORF">PAC_04028</name>
</gene>
<evidence type="ECO:0000256" key="2">
    <source>
        <dbReference type="ARBA" id="ARBA00006333"/>
    </source>
</evidence>
<keyword evidence="3 4" id="KW-0460">Magnesium</keyword>
<dbReference type="OrthoDB" id="2861623at2759"/>
<evidence type="ECO:0000313" key="5">
    <source>
        <dbReference type="EMBL" id="CZR54145.1"/>
    </source>
</evidence>
<dbReference type="GO" id="GO:0046872">
    <property type="term" value="F:metal ion binding"/>
    <property type="evidence" value="ECO:0007669"/>
    <property type="project" value="UniProtKB-KW"/>
</dbReference>
<evidence type="ECO:0000256" key="1">
    <source>
        <dbReference type="ARBA" id="ARBA00001946"/>
    </source>
</evidence>
<dbReference type="SUPFAM" id="SSF48576">
    <property type="entry name" value="Terpenoid synthases"/>
    <property type="match status" value="1"/>
</dbReference>
<dbReference type="STRING" id="576137.A0A1L7WMZ8"/>
<dbReference type="PANTHER" id="PTHR35201:SF4">
    <property type="entry name" value="BETA-PINACENE SYNTHASE-RELATED"/>
    <property type="match status" value="1"/>
</dbReference>
<keyword evidence="6" id="KW-1185">Reference proteome</keyword>
<dbReference type="SFLD" id="SFLDG01020">
    <property type="entry name" value="Terpene_Cyclase_Like_2"/>
    <property type="match status" value="1"/>
</dbReference>